<evidence type="ECO:0000313" key="10">
    <source>
        <dbReference type="Proteomes" id="UP000018467"/>
    </source>
</evidence>
<feature type="chain" id="PRO_5017212936" evidence="7">
    <location>
        <begin position="22"/>
        <end position="126"/>
    </location>
</feature>
<sequence length="126" mass="14034">MTTAVAAFLLMAVAIWGSTEAFSDAAADCCLTISPHKIPKHLIVSYIEHVQNNGCHKAATVFITKKNKKLCSPPKEESRWVANLIKQLDAQAEVSTFLVIQRTLYNHNHLQQPIVYRVISTGNNYP</sequence>
<dbReference type="GO" id="GO:0006954">
    <property type="term" value="P:inflammatory response"/>
    <property type="evidence" value="ECO:0007669"/>
    <property type="project" value="UniProtKB-KW"/>
</dbReference>
<keyword evidence="10" id="KW-1185">Reference proteome</keyword>
<dbReference type="GO" id="GO:0005615">
    <property type="term" value="C:extracellular space"/>
    <property type="evidence" value="ECO:0007669"/>
    <property type="project" value="UniProtKB-KW"/>
</dbReference>
<dbReference type="PANTHER" id="PTHR12015:SF111">
    <property type="entry name" value="C-C MOTIF CHEMOKINE 17"/>
    <property type="match status" value="1"/>
</dbReference>
<name>A0A3B1IW48_ASTMX</name>
<keyword evidence="4" id="KW-0964">Secreted</keyword>
<dbReference type="Pfam" id="PF00048">
    <property type="entry name" value="IL8"/>
    <property type="match status" value="1"/>
</dbReference>
<keyword evidence="3" id="KW-0202">Cytokine</keyword>
<dbReference type="CDD" id="cd00272">
    <property type="entry name" value="Chemokine_CC"/>
    <property type="match status" value="1"/>
</dbReference>
<comment type="subcellular location">
    <subcellularLocation>
        <location evidence="1">Secreted</location>
    </subcellularLocation>
</comment>
<keyword evidence="6" id="KW-0395">Inflammatory response</keyword>
<dbReference type="InterPro" id="IPR001811">
    <property type="entry name" value="Chemokine_IL8-like_dom"/>
</dbReference>
<evidence type="ECO:0000256" key="5">
    <source>
        <dbReference type="ARBA" id="ARBA00022729"/>
    </source>
</evidence>
<dbReference type="FunCoup" id="A0A3B1IW48">
    <property type="interactions" value="412"/>
</dbReference>
<dbReference type="AlphaFoldDB" id="A0A3B1IW48"/>
<dbReference type="InterPro" id="IPR036048">
    <property type="entry name" value="Interleukin_8-like_sf"/>
</dbReference>
<feature type="domain" description="Chemokine interleukin-8-like" evidence="8">
    <location>
        <begin position="26"/>
        <end position="88"/>
    </location>
</feature>
<dbReference type="STRING" id="7994.ENSAMXP00000033936"/>
<dbReference type="InterPro" id="IPR039809">
    <property type="entry name" value="Chemokine_b/g/d"/>
</dbReference>
<organism evidence="9 10">
    <name type="scientific">Astyanax mexicanus</name>
    <name type="common">Blind cave fish</name>
    <name type="synonym">Astyanax fasciatus mexicanus</name>
    <dbReference type="NCBI Taxonomy" id="7994"/>
    <lineage>
        <taxon>Eukaryota</taxon>
        <taxon>Metazoa</taxon>
        <taxon>Chordata</taxon>
        <taxon>Craniata</taxon>
        <taxon>Vertebrata</taxon>
        <taxon>Euteleostomi</taxon>
        <taxon>Actinopterygii</taxon>
        <taxon>Neopterygii</taxon>
        <taxon>Teleostei</taxon>
        <taxon>Ostariophysi</taxon>
        <taxon>Characiformes</taxon>
        <taxon>Characoidei</taxon>
        <taxon>Acestrorhamphidae</taxon>
        <taxon>Acestrorhamphinae</taxon>
        <taxon>Astyanax</taxon>
    </lineage>
</organism>
<evidence type="ECO:0000256" key="3">
    <source>
        <dbReference type="ARBA" id="ARBA00022514"/>
    </source>
</evidence>
<dbReference type="Proteomes" id="UP000018467">
    <property type="component" value="Unassembled WGS sequence"/>
</dbReference>
<keyword evidence="2" id="KW-0145">Chemotaxis</keyword>
<reference evidence="9" key="4">
    <citation type="submission" date="2025-09" db="UniProtKB">
        <authorList>
            <consortium name="Ensembl"/>
        </authorList>
    </citation>
    <scope>IDENTIFICATION</scope>
</reference>
<dbReference type="GeneTree" id="ENSGT01030000234821"/>
<dbReference type="SUPFAM" id="SSF54117">
    <property type="entry name" value="Interleukin 8-like chemokines"/>
    <property type="match status" value="1"/>
</dbReference>
<evidence type="ECO:0000256" key="2">
    <source>
        <dbReference type="ARBA" id="ARBA00022500"/>
    </source>
</evidence>
<evidence type="ECO:0000313" key="9">
    <source>
        <dbReference type="Ensembl" id="ENSAMXP00000033936.1"/>
    </source>
</evidence>
<evidence type="ECO:0000256" key="6">
    <source>
        <dbReference type="ARBA" id="ARBA00023198"/>
    </source>
</evidence>
<evidence type="ECO:0000256" key="4">
    <source>
        <dbReference type="ARBA" id="ARBA00022525"/>
    </source>
</evidence>
<evidence type="ECO:0000256" key="1">
    <source>
        <dbReference type="ARBA" id="ARBA00004613"/>
    </source>
</evidence>
<reference evidence="10" key="2">
    <citation type="journal article" date="2014" name="Nat. Commun.">
        <title>The cavefish genome reveals candidate genes for eye loss.</title>
        <authorList>
            <person name="McGaugh S.E."/>
            <person name="Gross J.B."/>
            <person name="Aken B."/>
            <person name="Blin M."/>
            <person name="Borowsky R."/>
            <person name="Chalopin D."/>
            <person name="Hinaux H."/>
            <person name="Jeffery W.R."/>
            <person name="Keene A."/>
            <person name="Ma L."/>
            <person name="Minx P."/>
            <person name="Murphy D."/>
            <person name="O'Quin K.E."/>
            <person name="Retaux S."/>
            <person name="Rohner N."/>
            <person name="Searle S.M."/>
            <person name="Stahl B.A."/>
            <person name="Tabin C."/>
            <person name="Volff J.N."/>
            <person name="Yoshizawa M."/>
            <person name="Warren W.C."/>
        </authorList>
    </citation>
    <scope>NUCLEOTIDE SEQUENCE [LARGE SCALE GENOMIC DNA]</scope>
    <source>
        <strain evidence="10">female</strain>
    </source>
</reference>
<reference evidence="10" key="1">
    <citation type="submission" date="2013-03" db="EMBL/GenBank/DDBJ databases">
        <authorList>
            <person name="Jeffery W."/>
            <person name="Warren W."/>
            <person name="Wilson R.K."/>
        </authorList>
    </citation>
    <scope>NUCLEOTIDE SEQUENCE</scope>
    <source>
        <strain evidence="10">female</strain>
    </source>
</reference>
<evidence type="ECO:0000256" key="7">
    <source>
        <dbReference type="SAM" id="SignalP"/>
    </source>
</evidence>
<dbReference type="Bgee" id="ENSAMXG00000030815">
    <property type="expression patterns" value="Expressed in pharyngeal gill and 2 other cell types or tissues"/>
</dbReference>
<dbReference type="GO" id="GO:0008009">
    <property type="term" value="F:chemokine activity"/>
    <property type="evidence" value="ECO:0007669"/>
    <property type="project" value="InterPro"/>
</dbReference>
<dbReference type="SMART" id="SM00199">
    <property type="entry name" value="SCY"/>
    <property type="match status" value="1"/>
</dbReference>
<proteinExistence type="predicted"/>
<dbReference type="Ensembl" id="ENSAMXT00000040201.1">
    <property type="protein sequence ID" value="ENSAMXP00000033936.1"/>
    <property type="gene ID" value="ENSAMXG00000030815.1"/>
</dbReference>
<dbReference type="InParanoid" id="A0A3B1IW48"/>
<feature type="signal peptide" evidence="7">
    <location>
        <begin position="1"/>
        <end position="21"/>
    </location>
</feature>
<dbReference type="PANTHER" id="PTHR12015">
    <property type="entry name" value="SMALL INDUCIBLE CYTOKINE A"/>
    <property type="match status" value="1"/>
</dbReference>
<reference evidence="9" key="3">
    <citation type="submission" date="2025-08" db="UniProtKB">
        <authorList>
            <consortium name="Ensembl"/>
        </authorList>
    </citation>
    <scope>IDENTIFICATION</scope>
</reference>
<dbReference type="GO" id="GO:0006955">
    <property type="term" value="P:immune response"/>
    <property type="evidence" value="ECO:0007669"/>
    <property type="project" value="InterPro"/>
</dbReference>
<protein>
    <submittedName>
        <fullName evidence="9">Chemokine (C-C motif) ligand 19a, tandem duplicate 2</fullName>
    </submittedName>
</protein>
<keyword evidence="5 7" id="KW-0732">Signal</keyword>
<accession>A0A3B1IW48</accession>
<dbReference type="Gene3D" id="2.40.50.40">
    <property type="match status" value="1"/>
</dbReference>
<evidence type="ECO:0000259" key="8">
    <source>
        <dbReference type="SMART" id="SM00199"/>
    </source>
</evidence>